<dbReference type="Proteomes" id="UP000317812">
    <property type="component" value="Chromosome"/>
</dbReference>
<evidence type="ECO:0000256" key="3">
    <source>
        <dbReference type="ARBA" id="ARBA00023004"/>
    </source>
</evidence>
<dbReference type="PANTHER" id="PTHR24960:SF79">
    <property type="entry name" value="PHOTOSYSTEM I IRON-SULFUR CENTER"/>
    <property type="match status" value="1"/>
</dbReference>
<dbReference type="InterPro" id="IPR017900">
    <property type="entry name" value="4Fe4S_Fe_S_CS"/>
</dbReference>
<evidence type="ECO:0000256" key="2">
    <source>
        <dbReference type="ARBA" id="ARBA00022723"/>
    </source>
</evidence>
<evidence type="ECO:0000256" key="4">
    <source>
        <dbReference type="ARBA" id="ARBA00023014"/>
    </source>
</evidence>
<keyword evidence="3" id="KW-0408">Iron</keyword>
<feature type="domain" description="4Fe-4S ferredoxin-type" evidence="5">
    <location>
        <begin position="187"/>
        <end position="215"/>
    </location>
</feature>
<dbReference type="InterPro" id="IPR017896">
    <property type="entry name" value="4Fe4S_Fe-S-bd"/>
</dbReference>
<protein>
    <submittedName>
        <fullName evidence="6">Ferredoxin</fullName>
    </submittedName>
</protein>
<dbReference type="Gene3D" id="3.30.70.20">
    <property type="match status" value="2"/>
</dbReference>
<dbReference type="PROSITE" id="PS51379">
    <property type="entry name" value="4FE4S_FER_2"/>
    <property type="match status" value="3"/>
</dbReference>
<dbReference type="SUPFAM" id="SSF54862">
    <property type="entry name" value="4Fe-4S ferredoxins"/>
    <property type="match status" value="1"/>
</dbReference>
<dbReference type="Pfam" id="PF00037">
    <property type="entry name" value="Fer4"/>
    <property type="match status" value="1"/>
</dbReference>
<dbReference type="AlphaFoldDB" id="A0AAP9IQD2"/>
<dbReference type="PROSITE" id="PS00198">
    <property type="entry name" value="4FE4S_FER_1"/>
    <property type="match status" value="2"/>
</dbReference>
<dbReference type="EMBL" id="CP035382">
    <property type="protein sequence ID" value="QDK20324.1"/>
    <property type="molecule type" value="Genomic_DNA"/>
</dbReference>
<dbReference type="GO" id="GO:0051539">
    <property type="term" value="F:4 iron, 4 sulfur cluster binding"/>
    <property type="evidence" value="ECO:0007669"/>
    <property type="project" value="UniProtKB-KW"/>
</dbReference>
<name>A0AAP9IQD2_9ENTR</name>
<keyword evidence="1" id="KW-0004">4Fe-4S</keyword>
<keyword evidence="2" id="KW-0479">Metal-binding</keyword>
<keyword evidence="4" id="KW-0411">Iron-sulfur</keyword>
<dbReference type="GO" id="GO:0046872">
    <property type="term" value="F:metal ion binding"/>
    <property type="evidence" value="ECO:0007669"/>
    <property type="project" value="UniProtKB-KW"/>
</dbReference>
<sequence length="291" mass="32451">MARFRLTQIPAPPGVGESCLRKQLPRHDCQACMVACPVQAITAPATTPVINEAECLQCGRCLFVCPADALQNIRPETRHFTASTLVAPFSTLEPSVEELLMWHQQHGIRAVEMEMDAFPGWVRAVAALNIRLRELNAPVWQIVAPQRKAINTGRRHFIKVREVDVQSSTVSVGVRARRQTFSALSEYQLSLDRAQCTVCGACARVCMEKALSRGEGALTFSSSSCTGCNSCAVVCPVDAIRIHRQVGENRVLHFPWIQKTCRCCQRAFYTFDPETERCAVCQRHKYGMREA</sequence>
<gene>
    <name evidence="6" type="ORF">ES815_19260</name>
</gene>
<feature type="domain" description="4Fe-4S ferredoxin-type" evidence="5">
    <location>
        <begin position="46"/>
        <end position="76"/>
    </location>
</feature>
<dbReference type="Pfam" id="PF12838">
    <property type="entry name" value="Fer4_7"/>
    <property type="match status" value="1"/>
</dbReference>
<reference evidence="6 7" key="1">
    <citation type="submission" date="2019-01" db="EMBL/GenBank/DDBJ databases">
        <title>Florfenicol resistance in Enterobacteriaceae and whole-genome sequence analysis of florfenicol-resistant Leclercia adecarboxylata strain R25.</title>
        <authorList>
            <person name="Bao Q."/>
            <person name="Ying Y."/>
        </authorList>
    </citation>
    <scope>NUCLEOTIDE SEQUENCE [LARGE SCALE GENOMIC DNA]</scope>
    <source>
        <strain evidence="6 7">R25</strain>
    </source>
</reference>
<evidence type="ECO:0000313" key="6">
    <source>
        <dbReference type="EMBL" id="QDK20324.1"/>
    </source>
</evidence>
<proteinExistence type="predicted"/>
<evidence type="ECO:0000259" key="5">
    <source>
        <dbReference type="PROSITE" id="PS51379"/>
    </source>
</evidence>
<organism evidence="6 7">
    <name type="scientific">Leclercia adecarboxylata</name>
    <dbReference type="NCBI Taxonomy" id="83655"/>
    <lineage>
        <taxon>Bacteria</taxon>
        <taxon>Pseudomonadati</taxon>
        <taxon>Pseudomonadota</taxon>
        <taxon>Gammaproteobacteria</taxon>
        <taxon>Enterobacterales</taxon>
        <taxon>Enterobacteriaceae</taxon>
        <taxon>Leclercia</taxon>
    </lineage>
</organism>
<evidence type="ECO:0000313" key="7">
    <source>
        <dbReference type="Proteomes" id="UP000317812"/>
    </source>
</evidence>
<accession>A0AAP9IQD2</accession>
<dbReference type="InterPro" id="IPR050157">
    <property type="entry name" value="PSI_iron-sulfur_center"/>
</dbReference>
<dbReference type="RefSeq" id="WP_142489219.1">
    <property type="nucleotide sequence ID" value="NZ_CP035382.1"/>
</dbReference>
<dbReference type="PANTHER" id="PTHR24960">
    <property type="entry name" value="PHOTOSYSTEM I IRON-SULFUR CENTER-RELATED"/>
    <property type="match status" value="1"/>
</dbReference>
<feature type="domain" description="4Fe-4S ferredoxin-type" evidence="5">
    <location>
        <begin position="216"/>
        <end position="245"/>
    </location>
</feature>
<evidence type="ECO:0000256" key="1">
    <source>
        <dbReference type="ARBA" id="ARBA00022485"/>
    </source>
</evidence>